<dbReference type="InterPro" id="IPR026983">
    <property type="entry name" value="DHC"/>
</dbReference>
<dbReference type="GO" id="GO:0051959">
    <property type="term" value="F:dynein light intermediate chain binding"/>
    <property type="evidence" value="ECO:0007669"/>
    <property type="project" value="InterPro"/>
</dbReference>
<proteinExistence type="predicted"/>
<evidence type="ECO:0008006" key="4">
    <source>
        <dbReference type="Google" id="ProtNLM"/>
    </source>
</evidence>
<reference evidence="2" key="2">
    <citation type="submission" date="2022-10" db="EMBL/GenBank/DDBJ databases">
        <authorList>
            <consortium name="ENA_rothamsted_submissions"/>
            <consortium name="culmorum"/>
            <person name="King R."/>
        </authorList>
    </citation>
    <scope>NUCLEOTIDE SEQUENCE</scope>
</reference>
<dbReference type="GO" id="GO:0030286">
    <property type="term" value="C:dynein complex"/>
    <property type="evidence" value="ECO:0007669"/>
    <property type="project" value="InterPro"/>
</dbReference>
<dbReference type="PANTHER" id="PTHR22878:SF68">
    <property type="entry name" value="DYNEIN HEAVY CHAIN 6, AXONEMAL-LIKE"/>
    <property type="match status" value="1"/>
</dbReference>
<evidence type="ECO:0000313" key="2">
    <source>
        <dbReference type="EMBL" id="CAG9797357.1"/>
    </source>
</evidence>
<dbReference type="OrthoDB" id="424310at2759"/>
<sequence>MNSNYNAENILTLLNQIEKQRIVPTNVCQKILRQQSNFNQFESSDIPYFPLEWFDIEADVDYDSQYFRHCREGLAFLPVVAPTTSSSTSSSSYDFEWHKVSIKAHNNESNKWHIEDVSNGDNYEVPRIYLMFIVEDPQNFIQRMRNAIQHREECERNLRFETILNEFPMNRVPHSFVHLYDKIEKLLNMSKTKTELMEFYQREACIVFQKTLVALQLKKFINERKSSSEYLKQQKEIELPRKLHVERNLLKNNNNVSVSNNNEIYNKIKSERNLKQLWLYCCPQSIKIMEFINNECESVSRMSFFHIQTSIPTNWETFHAEINSKIHSMSNFLKSIWIDRIVCEIQSQLANVGKGWYDMRDMTSWSIYKMSKLSRMIELIKQRMEVSVMKLLRSSLAAFVNHLCRPCECLLNISNDYEWMDDDLLNSPFHSENFIFKISLNIDNERKMPIYSTFELQNGRLEREILEMYYKCILTTHDIPQIDPYLMKELKFDVENLKLSSIGILDVEIQNQILQLTESYRKCLIPLYAYARKYEKFVELKCLDVQSFVGDVAASSSSVTEFEHKIHHEIRFCEELRLKIPNYIIIGPFFIDIEDLKTSLIKIQMEVIKALKENLVMTANNKLVNIQKSYDAIVEHLTTKPLTIEHLDDINKWIPSIPNQIQKLSNEMRTILVNFRIIESFWIDLSDEMFKAKWKALRMPQIVNLKINEMKKQHAFDVERFTKLHASNLTVFAEKVKAIPHDVDECLNNYKTGDEIFNLWDNLISMREHAELLNKRCLLLNQPEIDMELLTVHIERLYPHQNFWTMTLNFLSSKQMWTEQMPLSMLDVQSIEAEIERYDAIVQECRDDFSNDTKMMNNIHKITIEIQEFEVLVDILKDLKNSNLKDVHFEKISTATGIVIDDSTQLKDVISYNARRFLNILKDVNSEASREAARERQEIIRQEIEEEKKRLHEEEVKRHRELRRKNRQDLFKLPD</sequence>
<keyword evidence="3" id="KW-1185">Reference proteome</keyword>
<keyword evidence="1" id="KW-0175">Coiled coil</keyword>
<organism evidence="2 3">
    <name type="scientific">Chironomus riparius</name>
    <dbReference type="NCBI Taxonomy" id="315576"/>
    <lineage>
        <taxon>Eukaryota</taxon>
        <taxon>Metazoa</taxon>
        <taxon>Ecdysozoa</taxon>
        <taxon>Arthropoda</taxon>
        <taxon>Hexapoda</taxon>
        <taxon>Insecta</taxon>
        <taxon>Pterygota</taxon>
        <taxon>Neoptera</taxon>
        <taxon>Endopterygota</taxon>
        <taxon>Diptera</taxon>
        <taxon>Nematocera</taxon>
        <taxon>Chironomoidea</taxon>
        <taxon>Chironomidae</taxon>
        <taxon>Chironominae</taxon>
        <taxon>Chironomus</taxon>
    </lineage>
</organism>
<evidence type="ECO:0000256" key="1">
    <source>
        <dbReference type="SAM" id="Coils"/>
    </source>
</evidence>
<dbReference type="AlphaFoldDB" id="A0A9N9RIB7"/>
<dbReference type="GO" id="GO:0007018">
    <property type="term" value="P:microtubule-based movement"/>
    <property type="evidence" value="ECO:0007669"/>
    <property type="project" value="InterPro"/>
</dbReference>
<protein>
    <recommendedName>
        <fullName evidence="4">Dynein heavy chain linker domain-containing protein</fullName>
    </recommendedName>
</protein>
<gene>
    <name evidence="2" type="ORF">CHIRRI_LOCUS356</name>
</gene>
<accession>A0A9N9RIB7</accession>
<name>A0A9N9RIB7_9DIPT</name>
<dbReference type="GO" id="GO:0045505">
    <property type="term" value="F:dynein intermediate chain binding"/>
    <property type="evidence" value="ECO:0007669"/>
    <property type="project" value="InterPro"/>
</dbReference>
<dbReference type="Proteomes" id="UP001153620">
    <property type="component" value="Chromosome 1"/>
</dbReference>
<feature type="coiled-coil region" evidence="1">
    <location>
        <begin position="918"/>
        <end position="964"/>
    </location>
</feature>
<dbReference type="PANTHER" id="PTHR22878">
    <property type="entry name" value="DYNEIN HEAVY CHAIN 6, AXONEMAL-LIKE-RELATED"/>
    <property type="match status" value="1"/>
</dbReference>
<reference evidence="2" key="1">
    <citation type="submission" date="2022-01" db="EMBL/GenBank/DDBJ databases">
        <authorList>
            <person name="King R."/>
        </authorList>
    </citation>
    <scope>NUCLEOTIDE SEQUENCE</scope>
</reference>
<evidence type="ECO:0000313" key="3">
    <source>
        <dbReference type="Proteomes" id="UP001153620"/>
    </source>
</evidence>
<dbReference type="EMBL" id="OU895877">
    <property type="protein sequence ID" value="CAG9797357.1"/>
    <property type="molecule type" value="Genomic_DNA"/>
</dbReference>